<reference evidence="1 2" key="1">
    <citation type="submission" date="2014-06" db="EMBL/GenBank/DDBJ databases">
        <title>Evolutionary Origins and Diversification of the Mycorrhizal Mutualists.</title>
        <authorList>
            <consortium name="DOE Joint Genome Institute"/>
            <consortium name="Mycorrhizal Genomics Consortium"/>
            <person name="Kohler A."/>
            <person name="Kuo A."/>
            <person name="Nagy L.G."/>
            <person name="Floudas D."/>
            <person name="Copeland A."/>
            <person name="Barry K.W."/>
            <person name="Cichocki N."/>
            <person name="Veneault-Fourrey C."/>
            <person name="LaButti K."/>
            <person name="Lindquist E.A."/>
            <person name="Lipzen A."/>
            <person name="Lundell T."/>
            <person name="Morin E."/>
            <person name="Murat C."/>
            <person name="Riley R."/>
            <person name="Ohm R."/>
            <person name="Sun H."/>
            <person name="Tunlid A."/>
            <person name="Henrissat B."/>
            <person name="Grigoriev I.V."/>
            <person name="Hibbett D.S."/>
            <person name="Martin F."/>
        </authorList>
    </citation>
    <scope>NUCLEOTIDE SEQUENCE [LARGE SCALE GENOMIC DNA]</scope>
    <source>
        <strain evidence="1 2">SS14</strain>
    </source>
</reference>
<keyword evidence="2" id="KW-1185">Reference proteome</keyword>
<gene>
    <name evidence="1" type="ORF">M422DRAFT_253846</name>
</gene>
<dbReference type="AlphaFoldDB" id="A0A0C9UJ18"/>
<dbReference type="EMBL" id="KN837126">
    <property type="protein sequence ID" value="KIJ43058.1"/>
    <property type="molecule type" value="Genomic_DNA"/>
</dbReference>
<accession>A0A0C9UJ18</accession>
<protein>
    <submittedName>
        <fullName evidence="1">Uncharacterized protein</fullName>
    </submittedName>
</protein>
<sequence>MYYGNDESLDLARLAILKPTNTAGLNNCQGQYEVSQLALFKSHTTTIPSRQLLETALNILYRDLCDGLWTLDSPASWERASENVTASIQILASSAIQPSTADDDTHFQQGYNAEAAL</sequence>
<organism evidence="1 2">
    <name type="scientific">Sphaerobolus stellatus (strain SS14)</name>
    <dbReference type="NCBI Taxonomy" id="990650"/>
    <lineage>
        <taxon>Eukaryota</taxon>
        <taxon>Fungi</taxon>
        <taxon>Dikarya</taxon>
        <taxon>Basidiomycota</taxon>
        <taxon>Agaricomycotina</taxon>
        <taxon>Agaricomycetes</taxon>
        <taxon>Phallomycetidae</taxon>
        <taxon>Geastrales</taxon>
        <taxon>Sphaerobolaceae</taxon>
        <taxon>Sphaerobolus</taxon>
    </lineage>
</organism>
<dbReference type="Proteomes" id="UP000054279">
    <property type="component" value="Unassembled WGS sequence"/>
</dbReference>
<name>A0A0C9UJ18_SPHS4</name>
<dbReference type="HOGENOM" id="CLU_2086326_0_0_1"/>
<proteinExistence type="predicted"/>
<evidence type="ECO:0000313" key="2">
    <source>
        <dbReference type="Proteomes" id="UP000054279"/>
    </source>
</evidence>
<evidence type="ECO:0000313" key="1">
    <source>
        <dbReference type="EMBL" id="KIJ43058.1"/>
    </source>
</evidence>